<evidence type="ECO:0000256" key="1">
    <source>
        <dbReference type="SAM" id="MobiDB-lite"/>
    </source>
</evidence>
<name>A0ABQ6R5K4_9BACT</name>
<reference evidence="2 3" key="1">
    <citation type="journal article" date="2024" name="Arch. Microbiol.">
        <title>Corallococcus caeni sp. nov., a novel myxobacterium isolated from activated sludge.</title>
        <authorList>
            <person name="Tomita S."/>
            <person name="Nakai R."/>
            <person name="Kuroda K."/>
            <person name="Kurashita H."/>
            <person name="Hatamoto M."/>
            <person name="Yamaguchi T."/>
            <person name="Narihiro T."/>
        </authorList>
    </citation>
    <scope>NUCLEOTIDE SEQUENCE [LARGE SCALE GENOMIC DNA]</scope>
    <source>
        <strain evidence="2 3">NO1</strain>
    </source>
</reference>
<comment type="caution">
    <text evidence="2">The sequence shown here is derived from an EMBL/GenBank/DDBJ whole genome shotgun (WGS) entry which is preliminary data.</text>
</comment>
<gene>
    <name evidence="2" type="ORF">ASNO1_78190</name>
</gene>
<sequence length="45" mass="5077">MNKGDELSLTRLDKNLKRTDSIQTGPNRDGTIHPYGKNTTHRAPQ</sequence>
<protein>
    <submittedName>
        <fullName evidence="2">Uncharacterized protein</fullName>
    </submittedName>
</protein>
<evidence type="ECO:0000313" key="3">
    <source>
        <dbReference type="Proteomes" id="UP001342631"/>
    </source>
</evidence>
<feature type="region of interest" description="Disordered" evidence="1">
    <location>
        <begin position="1"/>
        <end position="45"/>
    </location>
</feature>
<dbReference type="Proteomes" id="UP001342631">
    <property type="component" value="Unassembled WGS sequence"/>
</dbReference>
<keyword evidence="3" id="KW-1185">Reference proteome</keyword>
<evidence type="ECO:0000313" key="2">
    <source>
        <dbReference type="EMBL" id="GMU11565.1"/>
    </source>
</evidence>
<proteinExistence type="predicted"/>
<accession>A0ABQ6R5K4</accession>
<feature type="compositionally biased region" description="Basic and acidic residues" evidence="1">
    <location>
        <begin position="1"/>
        <end position="20"/>
    </location>
</feature>
<organism evidence="2 3">
    <name type="scientific">Corallococcus caeni</name>
    <dbReference type="NCBI Taxonomy" id="3082388"/>
    <lineage>
        <taxon>Bacteria</taxon>
        <taxon>Pseudomonadati</taxon>
        <taxon>Myxococcota</taxon>
        <taxon>Myxococcia</taxon>
        <taxon>Myxococcales</taxon>
        <taxon>Cystobacterineae</taxon>
        <taxon>Myxococcaceae</taxon>
        <taxon>Corallococcus</taxon>
    </lineage>
</organism>
<dbReference type="EMBL" id="BTTX01000052">
    <property type="protein sequence ID" value="GMU11565.1"/>
    <property type="molecule type" value="Genomic_DNA"/>
</dbReference>